<dbReference type="EMBL" id="JARAOO010000009">
    <property type="protein sequence ID" value="KAJ7955705.1"/>
    <property type="molecule type" value="Genomic_DNA"/>
</dbReference>
<evidence type="ECO:0000313" key="4">
    <source>
        <dbReference type="Proteomes" id="UP001163823"/>
    </source>
</evidence>
<feature type="compositionally biased region" description="Basic and acidic residues" evidence="2">
    <location>
        <begin position="62"/>
        <end position="84"/>
    </location>
</feature>
<reference evidence="3" key="1">
    <citation type="journal article" date="2023" name="Science">
        <title>Elucidation of the pathway for biosynthesis of saponin adjuvants from the soapbark tree.</title>
        <authorList>
            <person name="Reed J."/>
            <person name="Orme A."/>
            <person name="El-Demerdash A."/>
            <person name="Owen C."/>
            <person name="Martin L.B.B."/>
            <person name="Misra R.C."/>
            <person name="Kikuchi S."/>
            <person name="Rejzek M."/>
            <person name="Martin A.C."/>
            <person name="Harkess A."/>
            <person name="Leebens-Mack J."/>
            <person name="Louveau T."/>
            <person name="Stephenson M.J."/>
            <person name="Osbourn A."/>
        </authorList>
    </citation>
    <scope>NUCLEOTIDE SEQUENCE</scope>
    <source>
        <strain evidence="3">S10</strain>
    </source>
</reference>
<feature type="compositionally biased region" description="Basic and acidic residues" evidence="2">
    <location>
        <begin position="130"/>
        <end position="149"/>
    </location>
</feature>
<dbReference type="InterPro" id="IPR011990">
    <property type="entry name" value="TPR-like_helical_dom_sf"/>
</dbReference>
<feature type="region of interest" description="Disordered" evidence="2">
    <location>
        <begin position="7"/>
        <end position="149"/>
    </location>
</feature>
<dbReference type="PROSITE" id="PS50005">
    <property type="entry name" value="TPR"/>
    <property type="match status" value="2"/>
</dbReference>
<accession>A0AAD7LEI2</accession>
<evidence type="ECO:0000256" key="2">
    <source>
        <dbReference type="SAM" id="MobiDB-lite"/>
    </source>
</evidence>
<dbReference type="Proteomes" id="UP001163823">
    <property type="component" value="Chromosome 9"/>
</dbReference>
<sequence>MVVIQLEETEQNNVNHSKPATETSTAAVNADGNREVSDGFETASDGELGSDDDKENGASTLGKEHEEQKQGQEQQKEQHQKQQEVEQGQEQQEEHHQKQQEVEQGQEQQEEHHQKQQELEQEQGIPPKSDSSEDVVKDEESKQKALEQANDAKLEGNKLFGDGNYEEALFKYELALQVAPEMPSSAELRSICHSNRGVCFLKLGKYDDTVKECTKALELNPIYIKALVRKGEAHEKLEHFEEAIADMKKILEVDPSNDQARKSIRRLEPLAEQKREKMKEEMIGKLKEMGNSLLGRFGMSTDNFKAVKDPNTGSYSVSFQR</sequence>
<dbReference type="SMART" id="SM00028">
    <property type="entry name" value="TPR"/>
    <property type="match status" value="3"/>
</dbReference>
<name>A0AAD7LEI2_QUISA</name>
<feature type="repeat" description="TPR" evidence="1">
    <location>
        <begin position="190"/>
        <end position="223"/>
    </location>
</feature>
<dbReference type="PANTHER" id="PTHR46014">
    <property type="entry name" value="TETRATRICOPEPTIDE REPEAT PROTEIN 1"/>
    <property type="match status" value="1"/>
</dbReference>
<protein>
    <submittedName>
        <fullName evidence="3">Tetratricopeptide repeat protein 1</fullName>
    </submittedName>
</protein>
<dbReference type="SUPFAM" id="SSF48452">
    <property type="entry name" value="TPR-like"/>
    <property type="match status" value="1"/>
</dbReference>
<dbReference type="Pfam" id="PF00515">
    <property type="entry name" value="TPR_1"/>
    <property type="match status" value="1"/>
</dbReference>
<dbReference type="Pfam" id="PF13181">
    <property type="entry name" value="TPR_8"/>
    <property type="match status" value="1"/>
</dbReference>
<feature type="compositionally biased region" description="Polar residues" evidence="2">
    <location>
        <begin position="11"/>
        <end position="27"/>
    </location>
</feature>
<evidence type="ECO:0000313" key="3">
    <source>
        <dbReference type="EMBL" id="KAJ7955705.1"/>
    </source>
</evidence>
<dbReference type="AlphaFoldDB" id="A0AAD7LEI2"/>
<dbReference type="InterPro" id="IPR052769">
    <property type="entry name" value="TPR_domain_protein"/>
</dbReference>
<feature type="compositionally biased region" description="Basic and acidic residues" evidence="2">
    <location>
        <begin position="109"/>
        <end position="118"/>
    </location>
</feature>
<gene>
    <name evidence="3" type="ORF">O6P43_022248</name>
</gene>
<evidence type="ECO:0000256" key="1">
    <source>
        <dbReference type="PROSITE-ProRule" id="PRU00339"/>
    </source>
</evidence>
<keyword evidence="1" id="KW-0802">TPR repeat</keyword>
<dbReference type="InterPro" id="IPR019734">
    <property type="entry name" value="TPR_rpt"/>
</dbReference>
<keyword evidence="4" id="KW-1185">Reference proteome</keyword>
<organism evidence="3 4">
    <name type="scientific">Quillaja saponaria</name>
    <name type="common">Soap bark tree</name>
    <dbReference type="NCBI Taxonomy" id="32244"/>
    <lineage>
        <taxon>Eukaryota</taxon>
        <taxon>Viridiplantae</taxon>
        <taxon>Streptophyta</taxon>
        <taxon>Embryophyta</taxon>
        <taxon>Tracheophyta</taxon>
        <taxon>Spermatophyta</taxon>
        <taxon>Magnoliopsida</taxon>
        <taxon>eudicotyledons</taxon>
        <taxon>Gunneridae</taxon>
        <taxon>Pentapetalae</taxon>
        <taxon>rosids</taxon>
        <taxon>fabids</taxon>
        <taxon>Fabales</taxon>
        <taxon>Quillajaceae</taxon>
        <taxon>Quillaja</taxon>
    </lineage>
</organism>
<comment type="caution">
    <text evidence="3">The sequence shown here is derived from an EMBL/GenBank/DDBJ whole genome shotgun (WGS) entry which is preliminary data.</text>
</comment>
<dbReference type="Gene3D" id="1.25.40.10">
    <property type="entry name" value="Tetratricopeptide repeat domain"/>
    <property type="match status" value="1"/>
</dbReference>
<feature type="compositionally biased region" description="Basic and acidic residues" evidence="2">
    <location>
        <begin position="92"/>
        <end position="101"/>
    </location>
</feature>
<dbReference type="PANTHER" id="PTHR46014:SF1">
    <property type="entry name" value="TETRATRICOPEPTIDE REPEAT PROTEIN 1"/>
    <property type="match status" value="1"/>
</dbReference>
<feature type="repeat" description="TPR" evidence="1">
    <location>
        <begin position="224"/>
        <end position="257"/>
    </location>
</feature>
<proteinExistence type="predicted"/>